<sequence length="102" mass="11773">MNRPVGDTIPQCDVPTILQEQASERLHQRKSASDRVSQRRRAESAPLQVGDQVLVRNRHPVGKFRLPFEMTPWTVVRRKGTLVTAQKGPESMTRNISFFKRY</sequence>
<evidence type="ECO:0000256" key="1">
    <source>
        <dbReference type="SAM" id="MobiDB-lite"/>
    </source>
</evidence>
<organism evidence="2 3">
    <name type="scientific">Pleurodeles waltl</name>
    <name type="common">Iberian ribbed newt</name>
    <dbReference type="NCBI Taxonomy" id="8319"/>
    <lineage>
        <taxon>Eukaryota</taxon>
        <taxon>Metazoa</taxon>
        <taxon>Chordata</taxon>
        <taxon>Craniata</taxon>
        <taxon>Vertebrata</taxon>
        <taxon>Euteleostomi</taxon>
        <taxon>Amphibia</taxon>
        <taxon>Batrachia</taxon>
        <taxon>Caudata</taxon>
        <taxon>Salamandroidea</taxon>
        <taxon>Salamandridae</taxon>
        <taxon>Pleurodelinae</taxon>
        <taxon>Pleurodeles</taxon>
    </lineage>
</organism>
<protein>
    <submittedName>
        <fullName evidence="2">Uncharacterized protein</fullName>
    </submittedName>
</protein>
<feature type="compositionally biased region" description="Basic and acidic residues" evidence="1">
    <location>
        <begin position="22"/>
        <end position="43"/>
    </location>
</feature>
<dbReference type="AlphaFoldDB" id="A0AAV7R7R4"/>
<gene>
    <name evidence="2" type="ORF">NDU88_001374</name>
</gene>
<reference evidence="2" key="1">
    <citation type="journal article" date="2022" name="bioRxiv">
        <title>Sequencing and chromosome-scale assembly of the giantPleurodeles waltlgenome.</title>
        <authorList>
            <person name="Brown T."/>
            <person name="Elewa A."/>
            <person name="Iarovenko S."/>
            <person name="Subramanian E."/>
            <person name="Araus A.J."/>
            <person name="Petzold A."/>
            <person name="Susuki M."/>
            <person name="Suzuki K.-i.T."/>
            <person name="Hayashi T."/>
            <person name="Toyoda A."/>
            <person name="Oliveira C."/>
            <person name="Osipova E."/>
            <person name="Leigh N.D."/>
            <person name="Simon A."/>
            <person name="Yun M.H."/>
        </authorList>
    </citation>
    <scope>NUCLEOTIDE SEQUENCE</scope>
    <source>
        <strain evidence="2">20211129_DDA</strain>
        <tissue evidence="2">Liver</tissue>
    </source>
</reference>
<dbReference type="Proteomes" id="UP001066276">
    <property type="component" value="Chromosome 5"/>
</dbReference>
<comment type="caution">
    <text evidence="2">The sequence shown here is derived from an EMBL/GenBank/DDBJ whole genome shotgun (WGS) entry which is preliminary data.</text>
</comment>
<name>A0AAV7R7R4_PLEWA</name>
<keyword evidence="3" id="KW-1185">Reference proteome</keyword>
<accession>A0AAV7R7R4</accession>
<dbReference type="EMBL" id="JANPWB010000009">
    <property type="protein sequence ID" value="KAJ1148546.1"/>
    <property type="molecule type" value="Genomic_DNA"/>
</dbReference>
<feature type="region of interest" description="Disordered" evidence="1">
    <location>
        <begin position="1"/>
        <end position="45"/>
    </location>
</feature>
<proteinExistence type="predicted"/>
<evidence type="ECO:0000313" key="3">
    <source>
        <dbReference type="Proteomes" id="UP001066276"/>
    </source>
</evidence>
<evidence type="ECO:0000313" key="2">
    <source>
        <dbReference type="EMBL" id="KAJ1148546.1"/>
    </source>
</evidence>